<dbReference type="EMBL" id="CAJVPL010000046">
    <property type="protein sequence ID" value="CAG8438155.1"/>
    <property type="molecule type" value="Genomic_DNA"/>
</dbReference>
<dbReference type="Proteomes" id="UP000789831">
    <property type="component" value="Unassembled WGS sequence"/>
</dbReference>
<keyword evidence="1" id="KW-1133">Transmembrane helix</keyword>
<protein>
    <submittedName>
        <fullName evidence="2">13345_t:CDS:1</fullName>
    </submittedName>
</protein>
<organism evidence="2 3">
    <name type="scientific">Ambispora gerdemannii</name>
    <dbReference type="NCBI Taxonomy" id="144530"/>
    <lineage>
        <taxon>Eukaryota</taxon>
        <taxon>Fungi</taxon>
        <taxon>Fungi incertae sedis</taxon>
        <taxon>Mucoromycota</taxon>
        <taxon>Glomeromycotina</taxon>
        <taxon>Glomeromycetes</taxon>
        <taxon>Archaeosporales</taxon>
        <taxon>Ambisporaceae</taxon>
        <taxon>Ambispora</taxon>
    </lineage>
</organism>
<proteinExistence type="predicted"/>
<accession>A0A9N8V698</accession>
<comment type="caution">
    <text evidence="2">The sequence shown here is derived from an EMBL/GenBank/DDBJ whole genome shotgun (WGS) entry which is preliminary data.</text>
</comment>
<keyword evidence="3" id="KW-1185">Reference proteome</keyword>
<keyword evidence="1" id="KW-0472">Membrane</keyword>
<evidence type="ECO:0000313" key="3">
    <source>
        <dbReference type="Proteomes" id="UP000789831"/>
    </source>
</evidence>
<keyword evidence="1" id="KW-0812">Transmembrane</keyword>
<name>A0A9N8V698_9GLOM</name>
<sequence length="385" mass="43818">MASNDFQGVNIVDNGTQRVKEKRIKLLIWLMIGILIVGYSIWNIWRMVEAIKSPVIAGSRIAERAEIPVPGVVICGQPLDIPIKCFESEGKECHDYIAAEDVTQFVNMRGFRDINGYYCYVFDPQRETKYGKELLKFRANTIDKWAYYGIFTEKEDPRNVNFQIIHLPSIASLYFNRFEEKQLDNFASITGGSMGDIAYDSTADVELTTLFTASRISGFAATPNLWCIFRVIPQAHKFDKATFTQTYTVEISYKLIEFPFLQLAANMGGFVSLLSAFFVFLLGSKRLDPWGAVLKSVPPPPVIFSYTDTLNKNQQMSYRYGNADQSPEMDAHSIGISTENNYNDPQIHHLRNEFRAEMQTIANDIGNLRLYLGKHYLQGVVPQNE</sequence>
<dbReference type="OrthoDB" id="5594682at2759"/>
<reference evidence="2" key="1">
    <citation type="submission" date="2021-06" db="EMBL/GenBank/DDBJ databases">
        <authorList>
            <person name="Kallberg Y."/>
            <person name="Tangrot J."/>
            <person name="Rosling A."/>
        </authorList>
    </citation>
    <scope>NUCLEOTIDE SEQUENCE</scope>
    <source>
        <strain evidence="2">MT106</strain>
    </source>
</reference>
<feature type="transmembrane region" description="Helical" evidence="1">
    <location>
        <begin position="26"/>
        <end position="45"/>
    </location>
</feature>
<evidence type="ECO:0000256" key="1">
    <source>
        <dbReference type="SAM" id="Phobius"/>
    </source>
</evidence>
<dbReference type="AlphaFoldDB" id="A0A9N8V698"/>
<feature type="transmembrane region" description="Helical" evidence="1">
    <location>
        <begin position="260"/>
        <end position="282"/>
    </location>
</feature>
<evidence type="ECO:0000313" key="2">
    <source>
        <dbReference type="EMBL" id="CAG8438155.1"/>
    </source>
</evidence>
<gene>
    <name evidence="2" type="ORF">AGERDE_LOCUS837</name>
</gene>